<dbReference type="GO" id="GO:0003682">
    <property type="term" value="F:chromatin binding"/>
    <property type="evidence" value="ECO:0007669"/>
    <property type="project" value="InterPro"/>
</dbReference>
<feature type="domain" description="BAH" evidence="2">
    <location>
        <begin position="947"/>
        <end position="1076"/>
    </location>
</feature>
<feature type="compositionally biased region" description="Low complexity" evidence="1">
    <location>
        <begin position="503"/>
        <end position="518"/>
    </location>
</feature>
<feature type="compositionally biased region" description="Acidic residues" evidence="1">
    <location>
        <begin position="756"/>
        <end position="765"/>
    </location>
</feature>
<dbReference type="Gene3D" id="2.30.30.490">
    <property type="match status" value="1"/>
</dbReference>
<sequence>MLHTYVNDPIETEYSYLDYRSPRNVFSDQPTVAYDKVVNGPEGTEIELPMEYWVPLSMLNRTISSWQLVKSEVDSTLENGNLKNEDVVGAWQWVRGMAAANIYYHTECREQVRAETEGIGTDGMNGETSLRTLNEWVYRQTVMQHAVLEPPKCPERVLKATAKTLADAIRGGGRAYTPSGETACVVWPPRMAFPGLSHEGGTWQDYQDSWLRGEKLAFSADLREITTNTFELVLDSVMDQEEKAAEVKKQRTARKRRAKSAAAAGLPVAAASAAAADEMPPAAPSPQMSHSSPSPSPPVRPTRRLRRITRPKVEEDSEEEEEQEGQDSEEEEEDDDDSEKREGKGDGDGGAPSEVVSESESQEGAKKMNVDHKEGGGGAHGEGGGDEKKFDDEENRKAADERKRKADDEEGRKADDEEGKAAPEVGVEGDEQDEDPKGMRNVRGNVTAEEIAPAFSDPVENPAPSIQLEVEPASDEQSVEARKRAHKAERKKKRRDAKGIRRAASAAAAPPATAEPPATVKRVLSEPLDGARAQQKKRKVDAPPITPMSSLTLGTGIRSSRHSSPSSEPITSGACGEAAPSTILLGKSGALVPVANVGHAGDVGGVFDKRAVQSRLDTQEKRIDLRDYAPKVRGRSQQASLFERYIVPSRSSSIARSPVTTPIPIHPISIYGHDDSGACPLEGRVPSQNRPGSDLEPLGVGVDALAEFCGGIAEPPSYFNDDTHDEEQDWQFLAGETQHCISEAPDPCKQPSPPSDLDDREGELEDPCRDGDGTCIPSVRKSVTFAPEPQTHIIFDTSDSTDAPDVGRALASERPLACRIALDTFEHMASEKDLPHHVWQEFLEAWEYQADWTLIESLLGEEAANNAGRFSYLWVAVGVLLRRYEILESKASQKALARLFTMMRRIGDASGIFADTSTRAGDGTPASGGNANATTSKKATDDEGQECCYRVGDLVAVQPAKDAGSMLWHAKIKCMRVGKKATEVWVKLLWFFTGEDAELLEVYKNDVADWDLGNLSPNELLFSDDEGIIHIDAIERPSWIVHFDDTLADVPFISREEGLFYRWELSVSGGQLKGMVAGCVPQCPFKGIYGTDRVGQRYCSQCKHWFHLGCMNRERNIPQPPALAVSGVETGNAELDRVLAIPISRGVFDGISGNGRELLRLRKWGMERLDDQVDHGMDEEYLNSLPTTWPYFRCTLCGGTI</sequence>
<feature type="region of interest" description="Disordered" evidence="1">
    <location>
        <begin position="272"/>
        <end position="575"/>
    </location>
</feature>
<keyword evidence="4" id="KW-1185">Reference proteome</keyword>
<feature type="compositionally biased region" description="Basic and acidic residues" evidence="1">
    <location>
        <begin position="338"/>
        <end position="347"/>
    </location>
</feature>
<name>A0A166B2V6_9AGAM</name>
<protein>
    <recommendedName>
        <fullName evidence="2">BAH domain-containing protein</fullName>
    </recommendedName>
</protein>
<feature type="compositionally biased region" description="Basic and acidic residues" evidence="1">
    <location>
        <begin position="383"/>
        <end position="421"/>
    </location>
</feature>
<evidence type="ECO:0000313" key="3">
    <source>
        <dbReference type="EMBL" id="KZP12220.1"/>
    </source>
</evidence>
<feature type="compositionally biased region" description="Low complexity" evidence="1">
    <location>
        <begin position="272"/>
        <end position="293"/>
    </location>
</feature>
<gene>
    <name evidence="3" type="ORF">FIBSPDRAFT_961531</name>
</gene>
<feature type="region of interest" description="Disordered" evidence="1">
    <location>
        <begin position="742"/>
        <end position="771"/>
    </location>
</feature>
<dbReference type="OrthoDB" id="2967435at2759"/>
<dbReference type="InterPro" id="IPR043151">
    <property type="entry name" value="BAH_sf"/>
</dbReference>
<dbReference type="CDD" id="cd15489">
    <property type="entry name" value="PHD_SF"/>
    <property type="match status" value="1"/>
</dbReference>
<dbReference type="PROSITE" id="PS51038">
    <property type="entry name" value="BAH"/>
    <property type="match status" value="1"/>
</dbReference>
<dbReference type="InterPro" id="IPR001025">
    <property type="entry name" value="BAH_dom"/>
</dbReference>
<evidence type="ECO:0000256" key="1">
    <source>
        <dbReference type="SAM" id="MobiDB-lite"/>
    </source>
</evidence>
<organism evidence="3 4">
    <name type="scientific">Athelia psychrophila</name>
    <dbReference type="NCBI Taxonomy" id="1759441"/>
    <lineage>
        <taxon>Eukaryota</taxon>
        <taxon>Fungi</taxon>
        <taxon>Dikarya</taxon>
        <taxon>Basidiomycota</taxon>
        <taxon>Agaricomycotina</taxon>
        <taxon>Agaricomycetes</taxon>
        <taxon>Agaricomycetidae</taxon>
        <taxon>Atheliales</taxon>
        <taxon>Atheliaceae</taxon>
        <taxon>Athelia</taxon>
    </lineage>
</organism>
<evidence type="ECO:0000313" key="4">
    <source>
        <dbReference type="Proteomes" id="UP000076532"/>
    </source>
</evidence>
<dbReference type="Proteomes" id="UP000076532">
    <property type="component" value="Unassembled WGS sequence"/>
</dbReference>
<dbReference type="AlphaFoldDB" id="A0A166B2V6"/>
<feature type="region of interest" description="Disordered" evidence="1">
    <location>
        <begin position="917"/>
        <end position="939"/>
    </location>
</feature>
<reference evidence="3 4" key="1">
    <citation type="journal article" date="2016" name="Mol. Biol. Evol.">
        <title>Comparative Genomics of Early-Diverging Mushroom-Forming Fungi Provides Insights into the Origins of Lignocellulose Decay Capabilities.</title>
        <authorList>
            <person name="Nagy L.G."/>
            <person name="Riley R."/>
            <person name="Tritt A."/>
            <person name="Adam C."/>
            <person name="Daum C."/>
            <person name="Floudas D."/>
            <person name="Sun H."/>
            <person name="Yadav J.S."/>
            <person name="Pangilinan J."/>
            <person name="Larsson K.H."/>
            <person name="Matsuura K."/>
            <person name="Barry K."/>
            <person name="Labutti K."/>
            <person name="Kuo R."/>
            <person name="Ohm R.A."/>
            <person name="Bhattacharya S.S."/>
            <person name="Shirouzu T."/>
            <person name="Yoshinaga Y."/>
            <person name="Martin F.M."/>
            <person name="Grigoriev I.V."/>
            <person name="Hibbett D.S."/>
        </authorList>
    </citation>
    <scope>NUCLEOTIDE SEQUENCE [LARGE SCALE GENOMIC DNA]</scope>
    <source>
        <strain evidence="3 4">CBS 109695</strain>
    </source>
</reference>
<feature type="compositionally biased region" description="Acidic residues" evidence="1">
    <location>
        <begin position="315"/>
        <end position="337"/>
    </location>
</feature>
<feature type="compositionally biased region" description="Polar residues" evidence="1">
    <location>
        <begin position="927"/>
        <end position="937"/>
    </location>
</feature>
<evidence type="ECO:0000259" key="2">
    <source>
        <dbReference type="PROSITE" id="PS51038"/>
    </source>
</evidence>
<feature type="compositionally biased region" description="Basic residues" evidence="1">
    <location>
        <begin position="483"/>
        <end position="496"/>
    </location>
</feature>
<accession>A0A166B2V6</accession>
<feature type="compositionally biased region" description="Basic residues" evidence="1">
    <location>
        <begin position="301"/>
        <end position="310"/>
    </location>
</feature>
<dbReference type="EMBL" id="KV417650">
    <property type="protein sequence ID" value="KZP12220.1"/>
    <property type="molecule type" value="Genomic_DNA"/>
</dbReference>
<feature type="compositionally biased region" description="Basic and acidic residues" evidence="1">
    <location>
        <begin position="363"/>
        <end position="375"/>
    </location>
</feature>
<feature type="compositionally biased region" description="Low complexity" evidence="1">
    <location>
        <begin position="555"/>
        <end position="573"/>
    </location>
</feature>
<proteinExistence type="predicted"/>